<keyword evidence="1" id="KW-1133">Transmembrane helix</keyword>
<dbReference type="InterPro" id="IPR043128">
    <property type="entry name" value="Rev_trsase/Diguanyl_cyclase"/>
</dbReference>
<dbReference type="CDD" id="cd01948">
    <property type="entry name" value="EAL"/>
    <property type="match status" value="1"/>
</dbReference>
<dbReference type="PROSITE" id="PS50113">
    <property type="entry name" value="PAC"/>
    <property type="match status" value="1"/>
</dbReference>
<name>A0A844ZBD2_9SPHN</name>
<evidence type="ECO:0000259" key="3">
    <source>
        <dbReference type="PROSITE" id="PS50883"/>
    </source>
</evidence>
<dbReference type="EMBL" id="WTYW01000001">
    <property type="protein sequence ID" value="MXO84814.1"/>
    <property type="molecule type" value="Genomic_DNA"/>
</dbReference>
<feature type="domain" description="EAL" evidence="3">
    <location>
        <begin position="427"/>
        <end position="678"/>
    </location>
</feature>
<reference evidence="5 6" key="1">
    <citation type="submission" date="2019-12" db="EMBL/GenBank/DDBJ databases">
        <title>Genomic-based taxomic classification of the family Erythrobacteraceae.</title>
        <authorList>
            <person name="Xu L."/>
        </authorList>
    </citation>
    <scope>NUCLEOTIDE SEQUENCE [LARGE SCALE GENOMIC DNA]</scope>
    <source>
        <strain evidence="5 6">MCCC 1A09962</strain>
    </source>
</reference>
<keyword evidence="1" id="KW-0472">Membrane</keyword>
<dbReference type="InterPro" id="IPR001633">
    <property type="entry name" value="EAL_dom"/>
</dbReference>
<dbReference type="Proteomes" id="UP000433104">
    <property type="component" value="Unassembled WGS sequence"/>
</dbReference>
<dbReference type="InterPro" id="IPR000014">
    <property type="entry name" value="PAS"/>
</dbReference>
<dbReference type="InterPro" id="IPR035919">
    <property type="entry name" value="EAL_sf"/>
</dbReference>
<dbReference type="CDD" id="cd01949">
    <property type="entry name" value="GGDEF"/>
    <property type="match status" value="1"/>
</dbReference>
<proteinExistence type="predicted"/>
<keyword evidence="1" id="KW-0812">Transmembrane</keyword>
<accession>A0A844ZBD2</accession>
<dbReference type="SMART" id="SM00267">
    <property type="entry name" value="GGDEF"/>
    <property type="match status" value="1"/>
</dbReference>
<dbReference type="InterPro" id="IPR000700">
    <property type="entry name" value="PAS-assoc_C"/>
</dbReference>
<evidence type="ECO:0000313" key="6">
    <source>
        <dbReference type="Proteomes" id="UP000433104"/>
    </source>
</evidence>
<dbReference type="NCBIfam" id="TIGR00229">
    <property type="entry name" value="sensory_box"/>
    <property type="match status" value="1"/>
</dbReference>
<comment type="caution">
    <text evidence="5">The sequence shown here is derived from an EMBL/GenBank/DDBJ whole genome shotgun (WGS) entry which is preliminary data.</text>
</comment>
<evidence type="ECO:0000256" key="1">
    <source>
        <dbReference type="SAM" id="Phobius"/>
    </source>
</evidence>
<dbReference type="Gene3D" id="3.30.450.20">
    <property type="entry name" value="PAS domain"/>
    <property type="match status" value="1"/>
</dbReference>
<dbReference type="InterPro" id="IPR000160">
    <property type="entry name" value="GGDEF_dom"/>
</dbReference>
<dbReference type="SUPFAM" id="SSF55785">
    <property type="entry name" value="PYP-like sensor domain (PAS domain)"/>
    <property type="match status" value="1"/>
</dbReference>
<dbReference type="InterPro" id="IPR013656">
    <property type="entry name" value="PAS_4"/>
</dbReference>
<dbReference type="SMART" id="SM00052">
    <property type="entry name" value="EAL"/>
    <property type="match status" value="1"/>
</dbReference>
<dbReference type="InterPro" id="IPR035965">
    <property type="entry name" value="PAS-like_dom_sf"/>
</dbReference>
<evidence type="ECO:0000259" key="2">
    <source>
        <dbReference type="PROSITE" id="PS50113"/>
    </source>
</evidence>
<dbReference type="Pfam" id="PF00563">
    <property type="entry name" value="EAL"/>
    <property type="match status" value="1"/>
</dbReference>
<dbReference type="PROSITE" id="PS50883">
    <property type="entry name" value="EAL"/>
    <property type="match status" value="1"/>
</dbReference>
<feature type="domain" description="GGDEF" evidence="4">
    <location>
        <begin position="285"/>
        <end position="418"/>
    </location>
</feature>
<gene>
    <name evidence="5" type="ORF">GRI38_02040</name>
</gene>
<dbReference type="InterPro" id="IPR052155">
    <property type="entry name" value="Biofilm_reg_signaling"/>
</dbReference>
<dbReference type="PANTHER" id="PTHR44757:SF10">
    <property type="entry name" value="MEMBRANE PROTEIN"/>
    <property type="match status" value="1"/>
</dbReference>
<dbReference type="SUPFAM" id="SSF141868">
    <property type="entry name" value="EAL domain-like"/>
    <property type="match status" value="1"/>
</dbReference>
<dbReference type="SUPFAM" id="SSF55073">
    <property type="entry name" value="Nucleotide cyclase"/>
    <property type="match status" value="1"/>
</dbReference>
<dbReference type="Gene3D" id="3.20.20.450">
    <property type="entry name" value="EAL domain"/>
    <property type="match status" value="1"/>
</dbReference>
<dbReference type="NCBIfam" id="TIGR00254">
    <property type="entry name" value="GGDEF"/>
    <property type="match status" value="1"/>
</dbReference>
<feature type="transmembrane region" description="Helical" evidence="1">
    <location>
        <begin position="59"/>
        <end position="77"/>
    </location>
</feature>
<evidence type="ECO:0000259" key="4">
    <source>
        <dbReference type="PROSITE" id="PS50887"/>
    </source>
</evidence>
<organism evidence="5 6">
    <name type="scientific">Parapontixanthobacter aurantiacus</name>
    <dbReference type="NCBI Taxonomy" id="1463599"/>
    <lineage>
        <taxon>Bacteria</taxon>
        <taxon>Pseudomonadati</taxon>
        <taxon>Pseudomonadota</taxon>
        <taxon>Alphaproteobacteria</taxon>
        <taxon>Sphingomonadales</taxon>
        <taxon>Erythrobacteraceae</taxon>
        <taxon>Parapontixanthobacter</taxon>
    </lineage>
</organism>
<feature type="transmembrane region" description="Helical" evidence="1">
    <location>
        <begin position="7"/>
        <end position="27"/>
    </location>
</feature>
<evidence type="ECO:0000313" key="5">
    <source>
        <dbReference type="EMBL" id="MXO84814.1"/>
    </source>
</evidence>
<feature type="transmembrane region" description="Helical" evidence="1">
    <location>
        <begin position="33"/>
        <end position="52"/>
    </location>
</feature>
<dbReference type="Pfam" id="PF08448">
    <property type="entry name" value="PAS_4"/>
    <property type="match status" value="1"/>
</dbReference>
<feature type="domain" description="PAC" evidence="2">
    <location>
        <begin position="200"/>
        <end position="253"/>
    </location>
</feature>
<protein>
    <submittedName>
        <fullName evidence="5">EAL domain-containing protein</fullName>
    </submittedName>
</protein>
<dbReference type="Gene3D" id="3.30.70.270">
    <property type="match status" value="1"/>
</dbReference>
<dbReference type="OrthoDB" id="9814202at2"/>
<dbReference type="Pfam" id="PF00990">
    <property type="entry name" value="GGDEF"/>
    <property type="match status" value="1"/>
</dbReference>
<dbReference type="InterPro" id="IPR029787">
    <property type="entry name" value="Nucleotide_cyclase"/>
</dbReference>
<dbReference type="PANTHER" id="PTHR44757">
    <property type="entry name" value="DIGUANYLATE CYCLASE DGCP"/>
    <property type="match status" value="1"/>
</dbReference>
<keyword evidence="6" id="KW-1185">Reference proteome</keyword>
<sequence>MLRTELFQFAGMLALIGSLWALPAVYFSLQADLIGLYATWSIIILAVTVSCLGLGNSPLSTIVFTLFSCAGVIFGFLVLDQFLYATITAAYVVIVCSGTIAKSRLHLASKIAEAGVAEKDQVVSLLLREFEEHGADWLWQIDSSRRLRSVSPRFAYAIGRDPAEANGLAFIETLAGKNWGKDNLCKSLAELADKLKRRESFAELVVQVDVQGRKRWWELSGTPILDDRGNFTGFRGVGSDVTEERESSEKIAYLARYDTLTSLPNRLLVNETLADALKFAEQWKSRCAFLMLDLDRFKAVNDTLGHQVGDKLLAQVAERLNALMGERDMCGRLGGDEFGVVILENANTQYVKKLAKSIIESISAPYIVDDHTLHVGTSVGSAVGPRDGKTVEELMRSADLALYQAKDLGGGEHCSFEASLHALAEEQRQLEASLRNAIGNDELELLYQPVVDANFEKVVSFEALLRWNSKLHGVISPAKFIPMAEETRMILPIGKWVMEQACRKATQWPSHVMVNVNVAAAQLLEPDFADMVAATLDKANLAPHRLEIEVTESVFLSDAGVARAALEKVLNLGCSVALDDFGTGYSSLGYLRTLRFSTIKVDRLFVQGAAQGNRESLAIIRAVVAMSDSLGMTTTAEGVENADEAALIRSLGCTKIQGYYFGRPMQAIEASDLLRRETLRRA</sequence>
<dbReference type="PROSITE" id="PS50887">
    <property type="entry name" value="GGDEF"/>
    <property type="match status" value="1"/>
</dbReference>
<dbReference type="AlphaFoldDB" id="A0A844ZBD2"/>